<dbReference type="GO" id="GO:0051604">
    <property type="term" value="P:protein maturation"/>
    <property type="evidence" value="ECO:0007669"/>
    <property type="project" value="TreeGrafter"/>
</dbReference>
<evidence type="ECO:0000313" key="4">
    <source>
        <dbReference type="EMBL" id="KAJ3641214.1"/>
    </source>
</evidence>
<evidence type="ECO:0000256" key="1">
    <source>
        <dbReference type="ARBA" id="ARBA00010872"/>
    </source>
</evidence>
<comment type="caution">
    <text evidence="4">The sequence shown here is derived from an EMBL/GenBank/DDBJ whole genome shotgun (WGS) entry which is preliminary data.</text>
</comment>
<dbReference type="EMBL" id="JALNTZ010000009">
    <property type="protein sequence ID" value="KAJ3641214.1"/>
    <property type="molecule type" value="Genomic_DNA"/>
</dbReference>
<evidence type="ECO:0008006" key="6">
    <source>
        <dbReference type="Google" id="ProtNLM"/>
    </source>
</evidence>
<evidence type="ECO:0000256" key="3">
    <source>
        <dbReference type="PIRSR" id="PIRSR600246-3"/>
    </source>
</evidence>
<protein>
    <recommendedName>
        <fullName evidence="6">Threonine aspartase 1</fullName>
    </recommendedName>
</protein>
<dbReference type="FunFam" id="3.60.20.30:FF:000006">
    <property type="entry name" value="Threonine aspartase"/>
    <property type="match status" value="1"/>
</dbReference>
<dbReference type="GO" id="GO:0004298">
    <property type="term" value="F:threonine-type endopeptidase activity"/>
    <property type="evidence" value="ECO:0007669"/>
    <property type="project" value="InterPro"/>
</dbReference>
<name>A0AA38M3A7_9CUCU</name>
<reference evidence="4" key="1">
    <citation type="journal article" date="2023" name="G3 (Bethesda)">
        <title>Whole genome assemblies of Zophobas morio and Tenebrio molitor.</title>
        <authorList>
            <person name="Kaur S."/>
            <person name="Stinson S.A."/>
            <person name="diCenzo G.C."/>
        </authorList>
    </citation>
    <scope>NUCLEOTIDE SEQUENCE</scope>
    <source>
        <strain evidence="4">QUZm001</strain>
    </source>
</reference>
<proteinExistence type="inferred from homology"/>
<dbReference type="InterPro" id="IPR029055">
    <property type="entry name" value="Ntn_hydrolases_N"/>
</dbReference>
<organism evidence="4 5">
    <name type="scientific">Zophobas morio</name>
    <dbReference type="NCBI Taxonomy" id="2755281"/>
    <lineage>
        <taxon>Eukaryota</taxon>
        <taxon>Metazoa</taxon>
        <taxon>Ecdysozoa</taxon>
        <taxon>Arthropoda</taxon>
        <taxon>Hexapoda</taxon>
        <taxon>Insecta</taxon>
        <taxon>Pterygota</taxon>
        <taxon>Neoptera</taxon>
        <taxon>Endopterygota</taxon>
        <taxon>Coleoptera</taxon>
        <taxon>Polyphaga</taxon>
        <taxon>Cucujiformia</taxon>
        <taxon>Tenebrionidae</taxon>
        <taxon>Zophobas</taxon>
    </lineage>
</organism>
<evidence type="ECO:0000313" key="5">
    <source>
        <dbReference type="Proteomes" id="UP001168821"/>
    </source>
</evidence>
<dbReference type="SUPFAM" id="SSF56235">
    <property type="entry name" value="N-terminal nucleophile aminohydrolases (Ntn hydrolases)"/>
    <property type="match status" value="1"/>
</dbReference>
<dbReference type="Proteomes" id="UP001168821">
    <property type="component" value="Unassembled WGS sequence"/>
</dbReference>
<feature type="active site" description="Nucleophile" evidence="2">
    <location>
        <position position="174"/>
    </location>
</feature>
<dbReference type="CDD" id="cd04514">
    <property type="entry name" value="Taspase1_like"/>
    <property type="match status" value="1"/>
</dbReference>
<gene>
    <name evidence="4" type="ORF">Zmor_027729</name>
</gene>
<dbReference type="GO" id="GO:0005737">
    <property type="term" value="C:cytoplasm"/>
    <property type="evidence" value="ECO:0007669"/>
    <property type="project" value="TreeGrafter"/>
</dbReference>
<sequence length="346" mass="36632">MTGIIAVHCGAGSHSSSHYAKYNKLSKKACKKGVEVLLNGGSALDAVKVVIAVLENDPLTNCGYGSNLTMDGRVEGDASVMDGRTLIYGGCGAVRNVKNPIHLAYDICVKQLTPLPLGLIPPSLLVGKGALEHARASRVKTVNQKSLISPKAWSQFVKYKKKLEAEKSAELLDTVGAVCLDKNGDVAAGCSSGGILLKRPGRVGQAAIYASGVWADSFNKEAENPVAVCTSGCGEHLVRTHLAQTISEDIKNCSCPTKALSDSITQRFLNSRYLQSVSNKLCGALVLHVDNQTGDISVLWAHTTQTMSVGFMTCLDKKATAVVSQLPDDVPVGVKVNVSGVFHRKE</sequence>
<dbReference type="InterPro" id="IPR037464">
    <property type="entry name" value="Taspase1"/>
</dbReference>
<dbReference type="Gene3D" id="3.60.20.30">
    <property type="entry name" value="(Glycosyl)asparaginase"/>
    <property type="match status" value="1"/>
</dbReference>
<keyword evidence="5" id="KW-1185">Reference proteome</keyword>
<comment type="similarity">
    <text evidence="1">Belongs to the Ntn-hydrolase family.</text>
</comment>
<dbReference type="AlphaFoldDB" id="A0AA38M3A7"/>
<evidence type="ECO:0000256" key="2">
    <source>
        <dbReference type="PIRSR" id="PIRSR600246-1"/>
    </source>
</evidence>
<dbReference type="InterPro" id="IPR000246">
    <property type="entry name" value="Peptidase_T2"/>
</dbReference>
<dbReference type="PANTHER" id="PTHR10188">
    <property type="entry name" value="L-ASPARAGINASE"/>
    <property type="match status" value="1"/>
</dbReference>
<accession>A0AA38M3A7</accession>
<feature type="site" description="Cleavage; by autolysis" evidence="3">
    <location>
        <begin position="173"/>
        <end position="174"/>
    </location>
</feature>
<dbReference type="Pfam" id="PF01112">
    <property type="entry name" value="Asparaginase_2"/>
    <property type="match status" value="1"/>
</dbReference>
<dbReference type="PANTHER" id="PTHR10188:SF8">
    <property type="entry name" value="THREONINE ASPARTASE 1"/>
    <property type="match status" value="1"/>
</dbReference>